<accession>A0ACC1KYQ5</accession>
<evidence type="ECO:0000313" key="2">
    <source>
        <dbReference type="Proteomes" id="UP001140096"/>
    </source>
</evidence>
<reference evidence="1" key="1">
    <citation type="submission" date="2022-07" db="EMBL/GenBank/DDBJ databases">
        <title>Phylogenomic reconstructions and comparative analyses of Kickxellomycotina fungi.</title>
        <authorList>
            <person name="Reynolds N.K."/>
            <person name="Stajich J.E."/>
            <person name="Barry K."/>
            <person name="Grigoriev I.V."/>
            <person name="Crous P."/>
            <person name="Smith M.E."/>
        </authorList>
    </citation>
    <scope>NUCLEOTIDE SEQUENCE</scope>
    <source>
        <strain evidence="1">CBS 102833</strain>
    </source>
</reference>
<organism evidence="1 2">
    <name type="scientific">Coemansia furcata</name>
    <dbReference type="NCBI Taxonomy" id="417177"/>
    <lineage>
        <taxon>Eukaryota</taxon>
        <taxon>Fungi</taxon>
        <taxon>Fungi incertae sedis</taxon>
        <taxon>Zoopagomycota</taxon>
        <taxon>Kickxellomycotina</taxon>
        <taxon>Kickxellomycetes</taxon>
        <taxon>Kickxellales</taxon>
        <taxon>Kickxellaceae</taxon>
        <taxon>Coemansia</taxon>
    </lineage>
</organism>
<feature type="non-terminal residue" evidence="1">
    <location>
        <position position="328"/>
    </location>
</feature>
<comment type="caution">
    <text evidence="1">The sequence shown here is derived from an EMBL/GenBank/DDBJ whole genome shotgun (WGS) entry which is preliminary data.</text>
</comment>
<proteinExistence type="predicted"/>
<evidence type="ECO:0000313" key="1">
    <source>
        <dbReference type="EMBL" id="KAJ2797067.1"/>
    </source>
</evidence>
<sequence>MVVVSLSHRALIFVLLVLHTASGIPQQSNHYVERASFGDWPAITSYRGAILVKNGRQTSCEFALIDQKSAFIAASCLDLNSGTTTVNDNTRHEIFFDNGKGSTVTSSRILTANVHIHPDFDPASYANNIAIVVYTIDQKRTWTNAISVNRDEWTNALFVRRYMESEKSKSWRLPMIDSGAWGGLPGCDTASGIYAANQRDFLCSAESSSVITVGACKYPYSSVYGVVSPKMAIAALHSHTVVQGDAMCGAKQSFHYYTVLVGYVGFAQKVLGYDINYFTISGDFSSSIDVSYKMQPPAFGIPKGLRLFGGDVFIPGPGVAGTGEAPLP</sequence>
<dbReference type="Proteomes" id="UP001140096">
    <property type="component" value="Unassembled WGS sequence"/>
</dbReference>
<gene>
    <name evidence="1" type="ORF">H4S07_006039</name>
</gene>
<protein>
    <submittedName>
        <fullName evidence="1">Uncharacterized protein</fullName>
    </submittedName>
</protein>
<dbReference type="EMBL" id="JANBUP010003338">
    <property type="protein sequence ID" value="KAJ2797067.1"/>
    <property type="molecule type" value="Genomic_DNA"/>
</dbReference>
<name>A0ACC1KYQ5_9FUNG</name>
<keyword evidence="2" id="KW-1185">Reference proteome</keyword>